<organism evidence="1 2">
    <name type="scientific">Pleuronectes platessa</name>
    <name type="common">European plaice</name>
    <dbReference type="NCBI Taxonomy" id="8262"/>
    <lineage>
        <taxon>Eukaryota</taxon>
        <taxon>Metazoa</taxon>
        <taxon>Chordata</taxon>
        <taxon>Craniata</taxon>
        <taxon>Vertebrata</taxon>
        <taxon>Euteleostomi</taxon>
        <taxon>Actinopterygii</taxon>
        <taxon>Neopterygii</taxon>
        <taxon>Teleostei</taxon>
        <taxon>Neoteleostei</taxon>
        <taxon>Acanthomorphata</taxon>
        <taxon>Carangaria</taxon>
        <taxon>Pleuronectiformes</taxon>
        <taxon>Pleuronectoidei</taxon>
        <taxon>Pleuronectidae</taxon>
        <taxon>Pleuronectes</taxon>
    </lineage>
</organism>
<dbReference type="Proteomes" id="UP001153269">
    <property type="component" value="Unassembled WGS sequence"/>
</dbReference>
<dbReference type="AlphaFoldDB" id="A0A9N7V652"/>
<reference evidence="1" key="1">
    <citation type="submission" date="2020-03" db="EMBL/GenBank/DDBJ databases">
        <authorList>
            <person name="Weist P."/>
        </authorList>
    </citation>
    <scope>NUCLEOTIDE SEQUENCE</scope>
</reference>
<gene>
    <name evidence="1" type="ORF">PLEPLA_LOCUS31093</name>
</gene>
<accession>A0A9N7V652</accession>
<evidence type="ECO:0000313" key="1">
    <source>
        <dbReference type="EMBL" id="CAB1443377.1"/>
    </source>
</evidence>
<dbReference type="EMBL" id="CADEAL010003079">
    <property type="protein sequence ID" value="CAB1443377.1"/>
    <property type="molecule type" value="Genomic_DNA"/>
</dbReference>
<evidence type="ECO:0000313" key="2">
    <source>
        <dbReference type="Proteomes" id="UP001153269"/>
    </source>
</evidence>
<name>A0A9N7V652_PLEPL</name>
<proteinExistence type="predicted"/>
<sequence>METPCMENTLYLGNGPSRSVEAPDWEQQGGLHRSRISSLQPAVPPDVRHAGSQMSAFMSGALSFVATAHRDPPGAPLAKPGGLLELCAMDGYISSDRCCVSKWLNVSFVQYHIRRPRPTPSRVGEGSQLQTGRLSCEEITQVHYRHRHSATGIQGTHMLTPRQETAGPFDCSLKSREKQTLLRVVGHSLSQTLRQQ</sequence>
<keyword evidence="2" id="KW-1185">Reference proteome</keyword>
<comment type="caution">
    <text evidence="1">The sequence shown here is derived from an EMBL/GenBank/DDBJ whole genome shotgun (WGS) entry which is preliminary data.</text>
</comment>
<protein>
    <submittedName>
        <fullName evidence="1">Uncharacterized protein</fullName>
    </submittedName>
</protein>